<evidence type="ECO:0000256" key="1">
    <source>
        <dbReference type="SAM" id="Phobius"/>
    </source>
</evidence>
<accession>A0A512C411</accession>
<reference evidence="2 3" key="1">
    <citation type="submission" date="2019-07" db="EMBL/GenBank/DDBJ databases">
        <title>Whole genome shotgun sequence of Microvirga aerophila NBRC 106136.</title>
        <authorList>
            <person name="Hosoyama A."/>
            <person name="Uohara A."/>
            <person name="Ohji S."/>
            <person name="Ichikawa N."/>
        </authorList>
    </citation>
    <scope>NUCLEOTIDE SEQUENCE [LARGE SCALE GENOMIC DNA]</scope>
    <source>
        <strain evidence="2 3">NBRC 106136</strain>
    </source>
</reference>
<sequence>MDEPVALQVHGMQRVTHLSYVAQITFVAGMGVVTSLLGLIM</sequence>
<name>A0A512C411_9HYPH</name>
<proteinExistence type="predicted"/>
<dbReference type="AlphaFoldDB" id="A0A512C411"/>
<organism evidence="2 3">
    <name type="scientific">Microvirga aerophila</name>
    <dbReference type="NCBI Taxonomy" id="670291"/>
    <lineage>
        <taxon>Bacteria</taxon>
        <taxon>Pseudomonadati</taxon>
        <taxon>Pseudomonadota</taxon>
        <taxon>Alphaproteobacteria</taxon>
        <taxon>Hyphomicrobiales</taxon>
        <taxon>Methylobacteriaceae</taxon>
        <taxon>Microvirga</taxon>
    </lineage>
</organism>
<keyword evidence="1" id="KW-1133">Transmembrane helix</keyword>
<keyword evidence="1" id="KW-0472">Membrane</keyword>
<protein>
    <submittedName>
        <fullName evidence="2">Uncharacterized protein</fullName>
    </submittedName>
</protein>
<dbReference type="EMBL" id="BJYU01000282">
    <property type="protein sequence ID" value="GEO18956.1"/>
    <property type="molecule type" value="Genomic_DNA"/>
</dbReference>
<keyword evidence="1" id="KW-0812">Transmembrane</keyword>
<evidence type="ECO:0000313" key="3">
    <source>
        <dbReference type="Proteomes" id="UP000321085"/>
    </source>
</evidence>
<comment type="caution">
    <text evidence="2">The sequence shown here is derived from an EMBL/GenBank/DDBJ whole genome shotgun (WGS) entry which is preliminary data.</text>
</comment>
<keyword evidence="3" id="KW-1185">Reference proteome</keyword>
<gene>
    <name evidence="2" type="ORF">MAE02_66520</name>
</gene>
<feature type="transmembrane region" description="Helical" evidence="1">
    <location>
        <begin position="20"/>
        <end position="40"/>
    </location>
</feature>
<evidence type="ECO:0000313" key="2">
    <source>
        <dbReference type="EMBL" id="GEO18956.1"/>
    </source>
</evidence>
<dbReference type="Proteomes" id="UP000321085">
    <property type="component" value="Unassembled WGS sequence"/>
</dbReference>